<name>A0A5J4V492_9EUKA</name>
<accession>A0A5J4V492</accession>
<evidence type="ECO:0000313" key="4">
    <source>
        <dbReference type="Proteomes" id="UP000324800"/>
    </source>
</evidence>
<proteinExistence type="predicted"/>
<gene>
    <name evidence="3" type="ORF">EZS28_027228</name>
</gene>
<evidence type="ECO:0000256" key="1">
    <source>
        <dbReference type="SAM" id="MobiDB-lite"/>
    </source>
</evidence>
<dbReference type="InterPro" id="IPR057352">
    <property type="entry name" value="TPR_TmcB/C"/>
</dbReference>
<dbReference type="EMBL" id="SNRW01009951">
    <property type="protein sequence ID" value="KAA6377244.1"/>
    <property type="molecule type" value="Genomic_DNA"/>
</dbReference>
<comment type="caution">
    <text evidence="3">The sequence shown here is derived from an EMBL/GenBank/DDBJ whole genome shotgun (WGS) entry which is preliminary data.</text>
</comment>
<dbReference type="Proteomes" id="UP000324800">
    <property type="component" value="Unassembled WGS sequence"/>
</dbReference>
<feature type="non-terminal residue" evidence="3">
    <location>
        <position position="1"/>
    </location>
</feature>
<feature type="region of interest" description="Disordered" evidence="1">
    <location>
        <begin position="186"/>
        <end position="239"/>
    </location>
</feature>
<evidence type="ECO:0000313" key="3">
    <source>
        <dbReference type="EMBL" id="KAA6377244.1"/>
    </source>
</evidence>
<feature type="domain" description="TmcB/TmcC TPR repeats" evidence="2">
    <location>
        <begin position="79"/>
        <end position="181"/>
    </location>
</feature>
<organism evidence="3 4">
    <name type="scientific">Streblomastix strix</name>
    <dbReference type="NCBI Taxonomy" id="222440"/>
    <lineage>
        <taxon>Eukaryota</taxon>
        <taxon>Metamonada</taxon>
        <taxon>Preaxostyla</taxon>
        <taxon>Oxymonadida</taxon>
        <taxon>Streblomastigidae</taxon>
        <taxon>Streblomastix</taxon>
    </lineage>
</organism>
<protein>
    <recommendedName>
        <fullName evidence="2">TmcB/TmcC TPR repeats domain-containing protein</fullName>
    </recommendedName>
</protein>
<evidence type="ECO:0000259" key="2">
    <source>
        <dbReference type="Pfam" id="PF25474"/>
    </source>
</evidence>
<reference evidence="3 4" key="1">
    <citation type="submission" date="2019-03" db="EMBL/GenBank/DDBJ databases">
        <title>Single cell metagenomics reveals metabolic interactions within the superorganism composed of flagellate Streblomastix strix and complex community of Bacteroidetes bacteria on its surface.</title>
        <authorList>
            <person name="Treitli S.C."/>
            <person name="Kolisko M."/>
            <person name="Husnik F."/>
            <person name="Keeling P."/>
            <person name="Hampl V."/>
        </authorList>
    </citation>
    <scope>NUCLEOTIDE SEQUENCE [LARGE SCALE GENOMIC DNA]</scope>
    <source>
        <strain evidence="3">ST1C</strain>
    </source>
</reference>
<sequence>LKRALTSTGQDSGLWLTIAIFHMSFTKNRHKMGEALRSCKQNIPSMIERWMVYALLHDLEKVNAAASASKNGQSGGEGVAFRSKIARAQRAHDFAKAYLSQAYLFLSREHLDLERIMTYLDKAIISELEAHAIFDELMKEHGTTSVQLLRAYGSLLRDIYRDDDSALAMFNEANAIEEELAANSGHGRSAMAGDRASVGQHSQGGISVGRDKNKGKRRKKSGSAVLGQASKQENLIPGL</sequence>
<dbReference type="AlphaFoldDB" id="A0A5J4V492"/>
<dbReference type="Pfam" id="PF25474">
    <property type="entry name" value="TPR_TmcB"/>
    <property type="match status" value="1"/>
</dbReference>